<evidence type="ECO:0000313" key="1">
    <source>
        <dbReference type="EMBL" id="GCE92306.1"/>
    </source>
</evidence>
<accession>A0A5M3T3C3</accession>
<organism evidence="1 2">
    <name type="scientific">Limnospira platensis NIES-46</name>
    <dbReference type="NCBI Taxonomy" id="1236695"/>
    <lineage>
        <taxon>Bacteria</taxon>
        <taxon>Bacillati</taxon>
        <taxon>Cyanobacteriota</taxon>
        <taxon>Cyanophyceae</taxon>
        <taxon>Oscillatoriophycideae</taxon>
        <taxon>Oscillatoriales</taxon>
        <taxon>Sirenicapillariaceae</taxon>
        <taxon>Limnospira</taxon>
    </lineage>
</organism>
<comment type="caution">
    <text evidence="1">The sequence shown here is derived from an EMBL/GenBank/DDBJ whole genome shotgun (WGS) entry which is preliminary data.</text>
</comment>
<dbReference type="Proteomes" id="UP000326169">
    <property type="component" value="Unassembled WGS sequence"/>
</dbReference>
<protein>
    <submittedName>
        <fullName evidence="1">Uncharacterized protein</fullName>
    </submittedName>
</protein>
<sequence>MFLFVKRYAIEQMVSKNQICWTTSGLLTRVNLGTLGDLTYMLWFLDAHNKA</sequence>
<name>A0A5M3T3C3_LIMPL</name>
<proteinExistence type="predicted"/>
<evidence type="ECO:0000313" key="2">
    <source>
        <dbReference type="Proteomes" id="UP000326169"/>
    </source>
</evidence>
<dbReference type="EMBL" id="BIMW01000010">
    <property type="protein sequence ID" value="GCE92306.1"/>
    <property type="molecule type" value="Genomic_DNA"/>
</dbReference>
<keyword evidence="2" id="KW-1185">Reference proteome</keyword>
<gene>
    <name evidence="1" type="ORF">NIES46_03450</name>
</gene>
<reference evidence="1 2" key="1">
    <citation type="journal article" date="2019" name="J Genomics">
        <title>The Draft Genome of a Hydrogen-producing Cyanobacterium, Arthrospira platensis NIES-46.</title>
        <authorList>
            <person name="Suzuki S."/>
            <person name="Yamaguchi H."/>
            <person name="Kawachi M."/>
        </authorList>
    </citation>
    <scope>NUCLEOTIDE SEQUENCE [LARGE SCALE GENOMIC DNA]</scope>
    <source>
        <strain evidence="1 2">NIES-46</strain>
    </source>
</reference>